<keyword evidence="3 8" id="KW-0812">Transmembrane</keyword>
<proteinExistence type="inferred from homology"/>
<feature type="transmembrane region" description="Helical" evidence="8">
    <location>
        <begin position="149"/>
        <end position="172"/>
    </location>
</feature>
<sequence>MALTLIDGTAALIVFGGTVLATVLRSGFAEIGATLRALRRAWGPHYSADAGKAELAPQVREIRREGLLRANPRKLDDRELAEATEALFHTRSLEALVKAHARHRQARRDEAETGVRVLAQASELAPVFGMVGTLVALNRMPAELATGDAVTGAIGMAVVTTLYGILAANLVLAPLARWVERAAEREERERQVVIDWLSEQVGGALPHGREGRGESRADQPRKVA</sequence>
<dbReference type="InterPro" id="IPR047055">
    <property type="entry name" value="MotA-like"/>
</dbReference>
<evidence type="ECO:0000256" key="5">
    <source>
        <dbReference type="ARBA" id="ARBA00023136"/>
    </source>
</evidence>
<dbReference type="PANTHER" id="PTHR30433">
    <property type="entry name" value="CHEMOTAXIS PROTEIN MOTA"/>
    <property type="match status" value="1"/>
</dbReference>
<dbReference type="EMBL" id="JACLAU010000015">
    <property type="protein sequence ID" value="MBC2652167.1"/>
    <property type="molecule type" value="Genomic_DNA"/>
</dbReference>
<keyword evidence="6" id="KW-0813">Transport</keyword>
<evidence type="ECO:0000256" key="6">
    <source>
        <dbReference type="RuleBase" id="RU004057"/>
    </source>
</evidence>
<keyword evidence="6" id="KW-0653">Protein transport</keyword>
<evidence type="ECO:0000256" key="1">
    <source>
        <dbReference type="ARBA" id="ARBA00004651"/>
    </source>
</evidence>
<accession>A0A7X1F843</accession>
<dbReference type="GO" id="GO:0071978">
    <property type="term" value="P:bacterial-type flagellum-dependent swarming motility"/>
    <property type="evidence" value="ECO:0007669"/>
    <property type="project" value="InterPro"/>
</dbReference>
<keyword evidence="2" id="KW-1003">Cell membrane</keyword>
<feature type="transmembrane region" description="Helical" evidence="8">
    <location>
        <begin position="117"/>
        <end position="137"/>
    </location>
</feature>
<keyword evidence="11" id="KW-1185">Reference proteome</keyword>
<dbReference type="RefSeq" id="WP_185683585.1">
    <property type="nucleotide sequence ID" value="NZ_JACLAU010000015.1"/>
</dbReference>
<reference evidence="10 11" key="1">
    <citation type="submission" date="2020-08" db="EMBL/GenBank/DDBJ databases">
        <title>The genome sequence of Novosphingobium flavum 4Y4.</title>
        <authorList>
            <person name="Liu Y."/>
        </authorList>
    </citation>
    <scope>NUCLEOTIDE SEQUENCE [LARGE SCALE GENOMIC DNA]</scope>
    <source>
        <strain evidence="10 11">4Y4</strain>
    </source>
</reference>
<evidence type="ECO:0000256" key="8">
    <source>
        <dbReference type="SAM" id="Phobius"/>
    </source>
</evidence>
<dbReference type="InterPro" id="IPR002898">
    <property type="entry name" value="MotA_ExbB_proton_chnl"/>
</dbReference>
<evidence type="ECO:0000256" key="4">
    <source>
        <dbReference type="ARBA" id="ARBA00022989"/>
    </source>
</evidence>
<keyword evidence="5 8" id="KW-0472">Membrane</keyword>
<evidence type="ECO:0000256" key="3">
    <source>
        <dbReference type="ARBA" id="ARBA00022692"/>
    </source>
</evidence>
<gene>
    <name evidence="10" type="ORF">H7F49_10660</name>
</gene>
<organism evidence="10 11">
    <name type="scientific">Novosphingobium aerophilum</name>
    <dbReference type="NCBI Taxonomy" id="2839843"/>
    <lineage>
        <taxon>Bacteria</taxon>
        <taxon>Pseudomonadati</taxon>
        <taxon>Pseudomonadota</taxon>
        <taxon>Alphaproteobacteria</taxon>
        <taxon>Sphingomonadales</taxon>
        <taxon>Sphingomonadaceae</taxon>
        <taxon>Novosphingobium</taxon>
    </lineage>
</organism>
<evidence type="ECO:0000313" key="10">
    <source>
        <dbReference type="EMBL" id="MBC2652167.1"/>
    </source>
</evidence>
<name>A0A7X1F843_9SPHN</name>
<evidence type="ECO:0000256" key="2">
    <source>
        <dbReference type="ARBA" id="ARBA00022475"/>
    </source>
</evidence>
<dbReference type="Pfam" id="PF01618">
    <property type="entry name" value="MotA_ExbB"/>
    <property type="match status" value="1"/>
</dbReference>
<dbReference type="Proteomes" id="UP000520156">
    <property type="component" value="Unassembled WGS sequence"/>
</dbReference>
<evidence type="ECO:0000256" key="7">
    <source>
        <dbReference type="SAM" id="MobiDB-lite"/>
    </source>
</evidence>
<comment type="caution">
    <text evidence="10">The sequence shown here is derived from an EMBL/GenBank/DDBJ whole genome shotgun (WGS) entry which is preliminary data.</text>
</comment>
<dbReference type="GO" id="GO:0005886">
    <property type="term" value="C:plasma membrane"/>
    <property type="evidence" value="ECO:0007669"/>
    <property type="project" value="UniProtKB-SubCell"/>
</dbReference>
<feature type="domain" description="MotA/TolQ/ExbB proton channel" evidence="9">
    <location>
        <begin position="88"/>
        <end position="191"/>
    </location>
</feature>
<feature type="compositionally biased region" description="Basic and acidic residues" evidence="7">
    <location>
        <begin position="207"/>
        <end position="224"/>
    </location>
</feature>
<evidence type="ECO:0000313" key="11">
    <source>
        <dbReference type="Proteomes" id="UP000520156"/>
    </source>
</evidence>
<protein>
    <submittedName>
        <fullName evidence="10">MotA/TolQ/ExbB proton channel family protein</fullName>
    </submittedName>
</protein>
<comment type="similarity">
    <text evidence="6">Belongs to the exbB/tolQ family.</text>
</comment>
<dbReference type="GO" id="GO:0006935">
    <property type="term" value="P:chemotaxis"/>
    <property type="evidence" value="ECO:0007669"/>
    <property type="project" value="InterPro"/>
</dbReference>
<dbReference type="GO" id="GO:0015031">
    <property type="term" value="P:protein transport"/>
    <property type="evidence" value="ECO:0007669"/>
    <property type="project" value="UniProtKB-KW"/>
</dbReference>
<keyword evidence="4 8" id="KW-1133">Transmembrane helix</keyword>
<feature type="region of interest" description="Disordered" evidence="7">
    <location>
        <begin position="203"/>
        <end position="224"/>
    </location>
</feature>
<dbReference type="AlphaFoldDB" id="A0A7X1F843"/>
<evidence type="ECO:0000259" key="9">
    <source>
        <dbReference type="Pfam" id="PF01618"/>
    </source>
</evidence>
<comment type="subcellular location">
    <subcellularLocation>
        <location evidence="1">Cell membrane</location>
        <topology evidence="1">Multi-pass membrane protein</topology>
    </subcellularLocation>
    <subcellularLocation>
        <location evidence="6">Membrane</location>
        <topology evidence="6">Multi-pass membrane protein</topology>
    </subcellularLocation>
</comment>